<dbReference type="STRING" id="38302.SAMN04488535_1948"/>
<evidence type="ECO:0000256" key="2">
    <source>
        <dbReference type="ARBA" id="ARBA00006162"/>
    </source>
</evidence>
<feature type="transmembrane region" description="Helical" evidence="7">
    <location>
        <begin position="303"/>
        <end position="322"/>
    </location>
</feature>
<feature type="transmembrane region" description="Helical" evidence="7">
    <location>
        <begin position="193"/>
        <end position="213"/>
    </location>
</feature>
<dbReference type="AlphaFoldDB" id="A0A1G9QKS4"/>
<evidence type="ECO:0000256" key="5">
    <source>
        <dbReference type="ARBA" id="ARBA00022989"/>
    </source>
</evidence>
<feature type="transmembrane region" description="Helical" evidence="7">
    <location>
        <begin position="246"/>
        <end position="265"/>
    </location>
</feature>
<evidence type="ECO:0000256" key="4">
    <source>
        <dbReference type="ARBA" id="ARBA00022692"/>
    </source>
</evidence>
<evidence type="ECO:0000313" key="10">
    <source>
        <dbReference type="Proteomes" id="UP000199350"/>
    </source>
</evidence>
<keyword evidence="3" id="KW-1003">Cell membrane</keyword>
<feature type="transmembrane region" description="Helical" evidence="7">
    <location>
        <begin position="220"/>
        <end position="240"/>
    </location>
</feature>
<feature type="transmembrane region" description="Helical" evidence="7">
    <location>
        <begin position="137"/>
        <end position="155"/>
    </location>
</feature>
<keyword evidence="4 7" id="KW-0812">Transmembrane</keyword>
<dbReference type="Pfam" id="PF19053">
    <property type="entry name" value="EccD"/>
    <property type="match status" value="1"/>
</dbReference>
<dbReference type="InterPro" id="IPR006707">
    <property type="entry name" value="T7SS_EccD"/>
</dbReference>
<dbReference type="Proteomes" id="UP000199350">
    <property type="component" value="Chromosome I"/>
</dbReference>
<feature type="transmembrane region" description="Helical" evidence="7">
    <location>
        <begin position="381"/>
        <end position="401"/>
    </location>
</feature>
<dbReference type="NCBIfam" id="TIGR03920">
    <property type="entry name" value="T7SS_EccD"/>
    <property type="match status" value="1"/>
</dbReference>
<comment type="subcellular location">
    <subcellularLocation>
        <location evidence="1">Cell membrane</location>
        <topology evidence="1">Multi-pass membrane protein</topology>
    </subcellularLocation>
</comment>
<feature type="domain" description="EccD-like transmembrane" evidence="8">
    <location>
        <begin position="115"/>
        <end position="442"/>
    </location>
</feature>
<gene>
    <name evidence="9" type="ORF">SAMN04488535_1948</name>
</gene>
<dbReference type="OrthoDB" id="4426863at2"/>
<evidence type="ECO:0000256" key="6">
    <source>
        <dbReference type="ARBA" id="ARBA00023136"/>
    </source>
</evidence>
<evidence type="ECO:0000256" key="7">
    <source>
        <dbReference type="SAM" id="Phobius"/>
    </source>
</evidence>
<dbReference type="InterPro" id="IPR044049">
    <property type="entry name" value="EccD_transm"/>
</dbReference>
<evidence type="ECO:0000259" key="8">
    <source>
        <dbReference type="Pfam" id="PF19053"/>
    </source>
</evidence>
<accession>A0A1G9QKS4</accession>
<dbReference type="Pfam" id="PF08817">
    <property type="entry name" value="YukD"/>
    <property type="match status" value="1"/>
</dbReference>
<feature type="transmembrane region" description="Helical" evidence="7">
    <location>
        <begin position="328"/>
        <end position="346"/>
    </location>
</feature>
<dbReference type="RefSeq" id="WP_092151631.1">
    <property type="nucleotide sequence ID" value="NZ_LT629700.1"/>
</dbReference>
<feature type="transmembrane region" description="Helical" evidence="7">
    <location>
        <begin position="355"/>
        <end position="375"/>
    </location>
</feature>
<keyword evidence="10" id="KW-1185">Reference proteome</keyword>
<feature type="transmembrane region" description="Helical" evidence="7">
    <location>
        <begin position="162"/>
        <end position="181"/>
    </location>
</feature>
<dbReference type="GO" id="GO:0005886">
    <property type="term" value="C:plasma membrane"/>
    <property type="evidence" value="ECO:0007669"/>
    <property type="project" value="UniProtKB-SubCell"/>
</dbReference>
<evidence type="ECO:0000256" key="1">
    <source>
        <dbReference type="ARBA" id="ARBA00004651"/>
    </source>
</evidence>
<dbReference type="Gene3D" id="3.10.20.90">
    <property type="entry name" value="Phosphatidylinositol 3-kinase Catalytic Subunit, Chain A, domain 1"/>
    <property type="match status" value="1"/>
</dbReference>
<reference evidence="10" key="1">
    <citation type="submission" date="2016-10" db="EMBL/GenBank/DDBJ databases">
        <authorList>
            <person name="Varghese N."/>
            <person name="Submissions S."/>
        </authorList>
    </citation>
    <scope>NUCLEOTIDE SEQUENCE [LARGE SCALE GENOMIC DNA]</scope>
    <source>
        <strain evidence="10">DSM 20632</strain>
    </source>
</reference>
<evidence type="ECO:0000313" key="9">
    <source>
        <dbReference type="EMBL" id="SDM10885.1"/>
    </source>
</evidence>
<dbReference type="EMBL" id="LT629700">
    <property type="protein sequence ID" value="SDM10885.1"/>
    <property type="molecule type" value="Genomic_DNA"/>
</dbReference>
<dbReference type="InterPro" id="IPR024962">
    <property type="entry name" value="YukD-like"/>
</dbReference>
<keyword evidence="5 7" id="KW-1133">Transmembrane helix</keyword>
<feature type="transmembrane region" description="Helical" evidence="7">
    <location>
        <begin position="421"/>
        <end position="439"/>
    </location>
</feature>
<evidence type="ECO:0000256" key="3">
    <source>
        <dbReference type="ARBA" id="ARBA00022475"/>
    </source>
</evidence>
<comment type="similarity">
    <text evidence="2">Belongs to the EccD/Snm4 family.</text>
</comment>
<proteinExistence type="inferred from homology"/>
<name>A0A1G9QKS4_9CORY</name>
<organism evidence="9 10">
    <name type="scientific">Corynebacterium mycetoides</name>
    <dbReference type="NCBI Taxonomy" id="38302"/>
    <lineage>
        <taxon>Bacteria</taxon>
        <taxon>Bacillati</taxon>
        <taxon>Actinomycetota</taxon>
        <taxon>Actinomycetes</taxon>
        <taxon>Mycobacteriales</taxon>
        <taxon>Corynebacteriaceae</taxon>
        <taxon>Corynebacterium</taxon>
    </lineage>
</organism>
<sequence length="442" mass="44548">MVATSAHHIVRVTVRIDVASFHRDIDVTLPTSSSFAEVLPELARLVDLPPVSRPWEVTTAAGAVLDPARPLYQQRLRDGQVVVLRPREPVPPPVVRDAAESLAATAEEGGRARGLDLAAACAGAAMLLLLVASQAGVAAGAASASAAFFVVAAAARSQISRALYALGSGAAAVAAGIWVAGPRDAWAGAADPAWGAAAASAALVTAAVAGLALSLADARVAAFLGTVAALAAAGSAAAFLPAPTAASAAVVLAGIVAVMLTPGIATRASGIAIPRVPTAGESFAVADEYQADVDDRARVARTVASGISAAVCLCCLPALVWLGFLGGGWVYAFTLCVAGALVLHAFRHHGAGPRVALALCAFGAVAASCVAVALSEDPHPVWVGAAFFLAMATLSAPLWAFRVPDLEPTTLVWLERAEMAAIIAVFPLGIHLLGVFDMIRGL</sequence>
<protein>
    <submittedName>
        <fullName evidence="9">Type VII secretion integral membrane protein EccD</fullName>
    </submittedName>
</protein>
<keyword evidence="6 7" id="KW-0472">Membrane</keyword>